<keyword evidence="3" id="KW-1185">Reference proteome</keyword>
<feature type="domain" description="Methyltransferase" evidence="1">
    <location>
        <begin position="42"/>
        <end position="134"/>
    </location>
</feature>
<dbReference type="EMBL" id="CP041253">
    <property type="protein sequence ID" value="QDH78114.1"/>
    <property type="molecule type" value="Genomic_DNA"/>
</dbReference>
<dbReference type="CDD" id="cd02440">
    <property type="entry name" value="AdoMet_MTases"/>
    <property type="match status" value="1"/>
</dbReference>
<protein>
    <submittedName>
        <fullName evidence="2">Methyltransferase domain-containing protein</fullName>
    </submittedName>
</protein>
<evidence type="ECO:0000259" key="1">
    <source>
        <dbReference type="Pfam" id="PF13649"/>
    </source>
</evidence>
<organism evidence="2 3">
    <name type="scientific">Echinicola soli</name>
    <dbReference type="NCBI Taxonomy" id="2591634"/>
    <lineage>
        <taxon>Bacteria</taxon>
        <taxon>Pseudomonadati</taxon>
        <taxon>Bacteroidota</taxon>
        <taxon>Cytophagia</taxon>
        <taxon>Cytophagales</taxon>
        <taxon>Cyclobacteriaceae</taxon>
        <taxon>Echinicola</taxon>
    </lineage>
</organism>
<evidence type="ECO:0000313" key="2">
    <source>
        <dbReference type="EMBL" id="QDH78114.1"/>
    </source>
</evidence>
<dbReference type="Proteomes" id="UP000316614">
    <property type="component" value="Chromosome"/>
</dbReference>
<evidence type="ECO:0000313" key="3">
    <source>
        <dbReference type="Proteomes" id="UP000316614"/>
    </source>
</evidence>
<dbReference type="Pfam" id="PF13649">
    <property type="entry name" value="Methyltransf_25"/>
    <property type="match status" value="1"/>
</dbReference>
<dbReference type="KEGG" id="echi:FKX85_03305"/>
<dbReference type="InterPro" id="IPR029063">
    <property type="entry name" value="SAM-dependent_MTases_sf"/>
</dbReference>
<accession>A0A514CEN6</accession>
<dbReference type="GO" id="GO:0032259">
    <property type="term" value="P:methylation"/>
    <property type="evidence" value="ECO:0007669"/>
    <property type="project" value="UniProtKB-KW"/>
</dbReference>
<dbReference type="GO" id="GO:0008168">
    <property type="term" value="F:methyltransferase activity"/>
    <property type="evidence" value="ECO:0007669"/>
    <property type="project" value="UniProtKB-KW"/>
</dbReference>
<dbReference type="OrthoDB" id="836632at2"/>
<dbReference type="Gene3D" id="3.40.50.150">
    <property type="entry name" value="Vaccinia Virus protein VP39"/>
    <property type="match status" value="1"/>
</dbReference>
<proteinExistence type="predicted"/>
<gene>
    <name evidence="2" type="ORF">FKX85_03305</name>
</gene>
<dbReference type="RefSeq" id="WP_141613375.1">
    <property type="nucleotide sequence ID" value="NZ_CP041253.1"/>
</dbReference>
<dbReference type="InterPro" id="IPR041698">
    <property type="entry name" value="Methyltransf_25"/>
</dbReference>
<dbReference type="SUPFAM" id="SSF53335">
    <property type="entry name" value="S-adenosyl-L-methionine-dependent methyltransferases"/>
    <property type="match status" value="1"/>
</dbReference>
<reference evidence="2 3" key="1">
    <citation type="submission" date="2019-06" db="EMBL/GenBank/DDBJ databases">
        <title>Echinicola alkalisoli sp. nov. isolated from saline soil.</title>
        <authorList>
            <person name="Sun J.-Q."/>
            <person name="Xu L."/>
        </authorList>
    </citation>
    <scope>NUCLEOTIDE SEQUENCE [LARGE SCALE GENOMIC DNA]</scope>
    <source>
        <strain evidence="2 3">LN3S3</strain>
    </source>
</reference>
<dbReference type="AlphaFoldDB" id="A0A514CEN6"/>
<keyword evidence="2" id="KW-0489">Methyltransferase</keyword>
<sequence length="207" mass="24130">MKKNLYDKVVFFYDRLAMTVLGTAHKESKYAFLDRVSEGDQVLCIGGGTGENLPVLANKVGRLGKVYFVEASQKMMGSAKSQLTADLLDRVVFLHQTDFSVLPNQLFDWIITQYLLDILSDKEIDSLFLAIKQREKPSAHWILVDFFDQPAKRWLQWIMIRFFRLTTGNPRNDLPKYHQFFEKHGWKLREEENFKGGWIKAACFKKV</sequence>
<keyword evidence="2" id="KW-0808">Transferase</keyword>
<name>A0A514CEN6_9BACT</name>